<feature type="transmembrane region" description="Helical" evidence="7">
    <location>
        <begin position="165"/>
        <end position="193"/>
    </location>
</feature>
<accession>A0ABD0M4Q9</accession>
<keyword evidence="3 7" id="KW-0812">Transmembrane</keyword>
<evidence type="ECO:0000256" key="7">
    <source>
        <dbReference type="SAM" id="Phobius"/>
    </source>
</evidence>
<feature type="transmembrane region" description="Helical" evidence="7">
    <location>
        <begin position="122"/>
        <end position="145"/>
    </location>
</feature>
<dbReference type="AlphaFoldDB" id="A0ABD0M4Q9"/>
<dbReference type="PROSITE" id="PS50262">
    <property type="entry name" value="G_PROTEIN_RECEP_F1_2"/>
    <property type="match status" value="1"/>
</dbReference>
<keyword evidence="2" id="KW-1003">Cell membrane</keyword>
<dbReference type="InterPro" id="IPR011049">
    <property type="entry name" value="Serralysin-like_metalloprot_C"/>
</dbReference>
<comment type="subcellular location">
    <subcellularLocation>
        <location evidence="1">Cell membrane</location>
        <topology evidence="1">Multi-pass membrane protein</topology>
    </subcellularLocation>
</comment>
<feature type="transmembrane region" description="Helical" evidence="7">
    <location>
        <begin position="81"/>
        <end position="101"/>
    </location>
</feature>
<protein>
    <recommendedName>
        <fullName evidence="8">G-protein coupled receptors family 1 profile domain-containing protein</fullName>
    </recommendedName>
</protein>
<evidence type="ECO:0000313" key="9">
    <source>
        <dbReference type="EMBL" id="KAK7506899.1"/>
    </source>
</evidence>
<evidence type="ECO:0000313" key="10">
    <source>
        <dbReference type="Proteomes" id="UP001519460"/>
    </source>
</evidence>
<feature type="region of interest" description="Disordered" evidence="6">
    <location>
        <begin position="393"/>
        <end position="432"/>
    </location>
</feature>
<organism evidence="9 10">
    <name type="scientific">Batillaria attramentaria</name>
    <dbReference type="NCBI Taxonomy" id="370345"/>
    <lineage>
        <taxon>Eukaryota</taxon>
        <taxon>Metazoa</taxon>
        <taxon>Spiralia</taxon>
        <taxon>Lophotrochozoa</taxon>
        <taxon>Mollusca</taxon>
        <taxon>Gastropoda</taxon>
        <taxon>Caenogastropoda</taxon>
        <taxon>Sorbeoconcha</taxon>
        <taxon>Cerithioidea</taxon>
        <taxon>Batillariidae</taxon>
        <taxon>Batillaria</taxon>
    </lineage>
</organism>
<feature type="transmembrane region" description="Helical" evidence="7">
    <location>
        <begin position="16"/>
        <end position="33"/>
    </location>
</feature>
<dbReference type="Gene3D" id="2.150.10.10">
    <property type="entry name" value="Serralysin-like metalloprotease, C-terminal"/>
    <property type="match status" value="1"/>
</dbReference>
<dbReference type="InterPro" id="IPR000276">
    <property type="entry name" value="GPCR_Rhodpsn"/>
</dbReference>
<evidence type="ECO:0000256" key="2">
    <source>
        <dbReference type="ARBA" id="ARBA00022475"/>
    </source>
</evidence>
<dbReference type="SMART" id="SM01381">
    <property type="entry name" value="7TM_GPCR_Srsx"/>
    <property type="match status" value="1"/>
</dbReference>
<dbReference type="PRINTS" id="PR00424">
    <property type="entry name" value="ADENOSINER"/>
</dbReference>
<evidence type="ECO:0000256" key="3">
    <source>
        <dbReference type="ARBA" id="ARBA00022692"/>
    </source>
</evidence>
<dbReference type="InterPro" id="IPR001634">
    <property type="entry name" value="Adenosn_rcpt"/>
</dbReference>
<dbReference type="SUPFAM" id="SSF101967">
    <property type="entry name" value="Adhesin YadA, collagen-binding domain"/>
    <property type="match status" value="1"/>
</dbReference>
<keyword evidence="4 7" id="KW-1133">Transmembrane helix</keyword>
<proteinExistence type="predicted"/>
<gene>
    <name evidence="9" type="ORF">BaRGS_00001750</name>
</gene>
<keyword evidence="5 7" id="KW-0472">Membrane</keyword>
<dbReference type="PRINTS" id="PR00237">
    <property type="entry name" value="GPCRRHODOPSN"/>
</dbReference>
<feature type="transmembrane region" description="Helical" evidence="7">
    <location>
        <begin position="214"/>
        <end position="239"/>
    </location>
</feature>
<dbReference type="Gene3D" id="1.20.1070.10">
    <property type="entry name" value="Rhodopsin 7-helix transmembrane proteins"/>
    <property type="match status" value="1"/>
</dbReference>
<keyword evidence="10" id="KW-1185">Reference proteome</keyword>
<dbReference type="EMBL" id="JACVVK020000005">
    <property type="protein sequence ID" value="KAK7506899.1"/>
    <property type="molecule type" value="Genomic_DNA"/>
</dbReference>
<evidence type="ECO:0000256" key="4">
    <source>
        <dbReference type="ARBA" id="ARBA00022989"/>
    </source>
</evidence>
<dbReference type="PROSITE" id="PS00237">
    <property type="entry name" value="G_PROTEIN_RECEP_F1_1"/>
    <property type="match status" value="1"/>
</dbReference>
<evidence type="ECO:0000256" key="5">
    <source>
        <dbReference type="ARBA" id="ARBA00023136"/>
    </source>
</evidence>
<dbReference type="PANTHER" id="PTHR22750">
    <property type="entry name" value="G-PROTEIN COUPLED RECEPTOR"/>
    <property type="match status" value="1"/>
</dbReference>
<feature type="compositionally biased region" description="Polar residues" evidence="6">
    <location>
        <begin position="406"/>
        <end position="420"/>
    </location>
</feature>
<dbReference type="Proteomes" id="UP001519460">
    <property type="component" value="Unassembled WGS sequence"/>
</dbReference>
<name>A0ABD0M4Q9_9CAEN</name>
<dbReference type="InterPro" id="IPR017452">
    <property type="entry name" value="GPCR_Rhodpsn_7TM"/>
</dbReference>
<sequence>MALTLTDYVYVSSECIVGVIVIFSNTLVLLAIVRSASLHKAQYVFFASLASADLLVGILVPPSVILSYWGWPQNFHGCLLLNSTVVLITNISLLSMVAVTFDRYLAICHPVLYTKDMNVRRAFYIVAVAWFIAITLGLAPVMGWNKGEENFKGYCAFIFVICMDYMVYMIFLGINLPLLIFMGCVYAYIFTAIRKLEANRKGKGDSSATRGAKTMLTIVLVFFICWIPLHILNTISLFAQHLSPRFQVLLAFIVLSHANSFMNPFIYSLRNARIRDAFADLFCERFASAIRIEPSSVVVTSVSASPSLQTVSTTNQLNTAGVRIVVTQPAEPSEVAEIRKEDVKNADTLTPAEEEEAATIPSTFVNMIRTSIVAALTEDAGADTGENIRFRKKHSSAADPVKLQIPGTQNPESQTENPESQSEKLESQAAVGESRVAVGKSRVAVGESRVAGGESRVAVGKSRVAGGESRVAVGDSRVAVGESIVTVGESIVAVGESRAAVEESRVAVGESRVAVGESRVAVGES</sequence>
<dbReference type="Pfam" id="PF00001">
    <property type="entry name" value="7tm_1"/>
    <property type="match status" value="1"/>
</dbReference>
<feature type="transmembrane region" description="Helical" evidence="7">
    <location>
        <begin position="245"/>
        <end position="266"/>
    </location>
</feature>
<evidence type="ECO:0000256" key="1">
    <source>
        <dbReference type="ARBA" id="ARBA00004651"/>
    </source>
</evidence>
<feature type="domain" description="G-protein coupled receptors family 1 profile" evidence="8">
    <location>
        <begin position="24"/>
        <end position="267"/>
    </location>
</feature>
<evidence type="ECO:0000259" key="8">
    <source>
        <dbReference type="PROSITE" id="PS50262"/>
    </source>
</evidence>
<dbReference type="GO" id="GO:0005886">
    <property type="term" value="C:plasma membrane"/>
    <property type="evidence" value="ECO:0007669"/>
    <property type="project" value="UniProtKB-SubCell"/>
</dbReference>
<dbReference type="SUPFAM" id="SSF81321">
    <property type="entry name" value="Family A G protein-coupled receptor-like"/>
    <property type="match status" value="1"/>
</dbReference>
<reference evidence="9 10" key="1">
    <citation type="journal article" date="2023" name="Sci. Data">
        <title>Genome assembly of the Korean intertidal mud-creeper Batillaria attramentaria.</title>
        <authorList>
            <person name="Patra A.K."/>
            <person name="Ho P.T."/>
            <person name="Jun S."/>
            <person name="Lee S.J."/>
            <person name="Kim Y."/>
            <person name="Won Y.J."/>
        </authorList>
    </citation>
    <scope>NUCLEOTIDE SEQUENCE [LARGE SCALE GENOMIC DNA]</scope>
    <source>
        <strain evidence="9">Wonlab-2016</strain>
    </source>
</reference>
<comment type="caution">
    <text evidence="9">The sequence shown here is derived from an EMBL/GenBank/DDBJ whole genome shotgun (WGS) entry which is preliminary data.</text>
</comment>
<feature type="transmembrane region" description="Helical" evidence="7">
    <location>
        <begin position="45"/>
        <end position="69"/>
    </location>
</feature>
<evidence type="ECO:0000256" key="6">
    <source>
        <dbReference type="SAM" id="MobiDB-lite"/>
    </source>
</evidence>